<gene>
    <name evidence="2" type="ORF">D1B31_18210</name>
</gene>
<dbReference type="RefSeq" id="WP_118923226.1">
    <property type="nucleotide sequence ID" value="NZ_QWEG01000012.1"/>
</dbReference>
<name>A0A417YQ18_9BACI</name>
<organism evidence="2 3">
    <name type="scientific">Neobacillus notoginsengisoli</name>
    <dbReference type="NCBI Taxonomy" id="1578198"/>
    <lineage>
        <taxon>Bacteria</taxon>
        <taxon>Bacillati</taxon>
        <taxon>Bacillota</taxon>
        <taxon>Bacilli</taxon>
        <taxon>Bacillales</taxon>
        <taxon>Bacillaceae</taxon>
        <taxon>Neobacillus</taxon>
    </lineage>
</organism>
<dbReference type="EMBL" id="QWEG01000012">
    <property type="protein sequence ID" value="RHW36094.1"/>
    <property type="molecule type" value="Genomic_DNA"/>
</dbReference>
<dbReference type="GO" id="GO:0015074">
    <property type="term" value="P:DNA integration"/>
    <property type="evidence" value="ECO:0007669"/>
    <property type="project" value="InterPro"/>
</dbReference>
<protein>
    <recommendedName>
        <fullName evidence="1">Integrase catalytic domain-containing protein</fullName>
    </recommendedName>
</protein>
<feature type="domain" description="Integrase catalytic" evidence="1">
    <location>
        <begin position="2"/>
        <end position="29"/>
    </location>
</feature>
<keyword evidence="3" id="KW-1185">Reference proteome</keyword>
<sequence>MEEYIYWYNNERSKAKLAGLSPFEYRIQSSQSTAFKL</sequence>
<evidence type="ECO:0000313" key="3">
    <source>
        <dbReference type="Proteomes" id="UP000284416"/>
    </source>
</evidence>
<evidence type="ECO:0000313" key="2">
    <source>
        <dbReference type="EMBL" id="RHW36094.1"/>
    </source>
</evidence>
<dbReference type="Pfam" id="PF13333">
    <property type="entry name" value="rve_2"/>
    <property type="match status" value="1"/>
</dbReference>
<dbReference type="AlphaFoldDB" id="A0A417YQ18"/>
<evidence type="ECO:0000259" key="1">
    <source>
        <dbReference type="Pfam" id="PF13333"/>
    </source>
</evidence>
<dbReference type="InterPro" id="IPR001584">
    <property type="entry name" value="Integrase_cat-core"/>
</dbReference>
<dbReference type="Proteomes" id="UP000284416">
    <property type="component" value="Unassembled WGS sequence"/>
</dbReference>
<accession>A0A417YQ18</accession>
<proteinExistence type="predicted"/>
<dbReference type="OrthoDB" id="2357599at2"/>
<comment type="caution">
    <text evidence="2">The sequence shown here is derived from an EMBL/GenBank/DDBJ whole genome shotgun (WGS) entry which is preliminary data.</text>
</comment>
<reference evidence="2 3" key="1">
    <citation type="journal article" date="2017" name="Int. J. Syst. Evol. Microbiol.">
        <title>Bacillus notoginsengisoli sp. nov., a novel bacterium isolated from the rhizosphere of Panax notoginseng.</title>
        <authorList>
            <person name="Zhang M.Y."/>
            <person name="Cheng J."/>
            <person name="Cai Y."/>
            <person name="Zhang T.Y."/>
            <person name="Wu Y.Y."/>
            <person name="Manikprabhu D."/>
            <person name="Li W.J."/>
            <person name="Zhang Y.X."/>
        </authorList>
    </citation>
    <scope>NUCLEOTIDE SEQUENCE [LARGE SCALE GENOMIC DNA]</scope>
    <source>
        <strain evidence="2 3">JCM 30743</strain>
    </source>
</reference>